<accession>A0AAN8N5P6</accession>
<evidence type="ECO:0000313" key="3">
    <source>
        <dbReference type="Proteomes" id="UP001313282"/>
    </source>
</evidence>
<evidence type="ECO:0000256" key="1">
    <source>
        <dbReference type="SAM" id="MobiDB-lite"/>
    </source>
</evidence>
<sequence>MKDFLLYDELSDSEALDIFKTLDNIPDWVKRRFPDHRFTTLDGLSLAWRVDGWGRPHPLPVGTIWRGQIYDPEGPGPEFATDTPEPFPLYGPGPSDYNYQGLTDYQRLVSIGPGLWGIGDSSYNSYSYYKRDSMGDGHGDREDHQEVRREGILHPIED</sequence>
<dbReference type="AlphaFoldDB" id="A0AAN8N5P6"/>
<gene>
    <name evidence="2" type="ORF">TWF718_004090</name>
</gene>
<name>A0AAN8N5P6_9PEZI</name>
<keyword evidence="3" id="KW-1185">Reference proteome</keyword>
<dbReference type="Proteomes" id="UP001313282">
    <property type="component" value="Unassembled WGS sequence"/>
</dbReference>
<reference evidence="2 3" key="1">
    <citation type="submission" date="2019-10" db="EMBL/GenBank/DDBJ databases">
        <authorList>
            <person name="Palmer J.M."/>
        </authorList>
    </citation>
    <scope>NUCLEOTIDE SEQUENCE [LARGE SCALE GENOMIC DNA]</scope>
    <source>
        <strain evidence="2 3">TWF718</strain>
    </source>
</reference>
<proteinExistence type="predicted"/>
<evidence type="ECO:0000313" key="2">
    <source>
        <dbReference type="EMBL" id="KAK6350908.1"/>
    </source>
</evidence>
<comment type="caution">
    <text evidence="2">The sequence shown here is derived from an EMBL/GenBank/DDBJ whole genome shotgun (WGS) entry which is preliminary data.</text>
</comment>
<protein>
    <submittedName>
        <fullName evidence="2">Uncharacterized protein</fullName>
    </submittedName>
</protein>
<organism evidence="2 3">
    <name type="scientific">Orbilia javanica</name>
    <dbReference type="NCBI Taxonomy" id="47235"/>
    <lineage>
        <taxon>Eukaryota</taxon>
        <taxon>Fungi</taxon>
        <taxon>Dikarya</taxon>
        <taxon>Ascomycota</taxon>
        <taxon>Pezizomycotina</taxon>
        <taxon>Orbiliomycetes</taxon>
        <taxon>Orbiliales</taxon>
        <taxon>Orbiliaceae</taxon>
        <taxon>Orbilia</taxon>
    </lineage>
</organism>
<feature type="region of interest" description="Disordered" evidence="1">
    <location>
        <begin position="134"/>
        <end position="158"/>
    </location>
</feature>
<dbReference type="EMBL" id="JAVHNR010000002">
    <property type="protein sequence ID" value="KAK6350908.1"/>
    <property type="molecule type" value="Genomic_DNA"/>
</dbReference>